<proteinExistence type="predicted"/>
<reference evidence="1" key="2">
    <citation type="submission" date="2020-09" db="EMBL/GenBank/DDBJ databases">
        <authorList>
            <person name="Sun Q."/>
            <person name="Ohkuma M."/>
        </authorList>
    </citation>
    <scope>NUCLEOTIDE SEQUENCE</scope>
    <source>
        <strain evidence="1">JCM 14371</strain>
    </source>
</reference>
<evidence type="ECO:0000313" key="2">
    <source>
        <dbReference type="Proteomes" id="UP000635726"/>
    </source>
</evidence>
<comment type="caution">
    <text evidence="1">The sequence shown here is derived from an EMBL/GenBank/DDBJ whole genome shotgun (WGS) entry which is preliminary data.</text>
</comment>
<accession>A0A917PEV2</accession>
<sequence length="406" mass="41751">MTTPARSGAGRTLGTYELTLRGPVTVGRQAFVSSDPALSFQRVSVTTIDDSTSGQQYVHSLYRVTNTGSVPLTNLTFLPTNTDEDADPSTVTVGAPTIGSTEFKSVSFFDQSDASSVAPFLSTGQARVQVTQGVTMPVVQVDPDATPFRSALAVGGVTPGVPVGQVATVKPYGWLLSGTLQPGQSTNLDLAASVGGSRKPYAFNVVLTVTEDDSSFTPVPVTDTVREVSGSDASGTLKPWTGGAVSVREVSGDRSGNANGYALVTGSVDASGQLALKLASDREMTGLSGGFGGAGQAGSCTSTVTSSDAALNTVGFEYLTVKASGGNRTIFPADHLNLAAGQATTGLYLYADRGAALNGVINCNGAQKTYSNVTLHRGWNLLRQDTAGPSSVVSNGTFPVGWVYTY</sequence>
<dbReference type="AlphaFoldDB" id="A0A917PEV2"/>
<dbReference type="RefSeq" id="WP_188962500.1">
    <property type="nucleotide sequence ID" value="NZ_BMOE01000005.1"/>
</dbReference>
<organism evidence="1 2">
    <name type="scientific">Deinococcus aquiradiocola</name>
    <dbReference type="NCBI Taxonomy" id="393059"/>
    <lineage>
        <taxon>Bacteria</taxon>
        <taxon>Thermotogati</taxon>
        <taxon>Deinococcota</taxon>
        <taxon>Deinococci</taxon>
        <taxon>Deinococcales</taxon>
        <taxon>Deinococcaceae</taxon>
        <taxon>Deinococcus</taxon>
    </lineage>
</organism>
<gene>
    <name evidence="1" type="ORF">GCM10008939_17750</name>
</gene>
<evidence type="ECO:0000313" key="1">
    <source>
        <dbReference type="EMBL" id="GGJ73902.1"/>
    </source>
</evidence>
<dbReference type="EMBL" id="BMOE01000005">
    <property type="protein sequence ID" value="GGJ73902.1"/>
    <property type="molecule type" value="Genomic_DNA"/>
</dbReference>
<reference evidence="1" key="1">
    <citation type="journal article" date="2014" name="Int. J. Syst. Evol. Microbiol.">
        <title>Complete genome sequence of Corynebacterium casei LMG S-19264T (=DSM 44701T), isolated from a smear-ripened cheese.</title>
        <authorList>
            <consortium name="US DOE Joint Genome Institute (JGI-PGF)"/>
            <person name="Walter F."/>
            <person name="Albersmeier A."/>
            <person name="Kalinowski J."/>
            <person name="Ruckert C."/>
        </authorList>
    </citation>
    <scope>NUCLEOTIDE SEQUENCE</scope>
    <source>
        <strain evidence="1">JCM 14371</strain>
    </source>
</reference>
<keyword evidence="2" id="KW-1185">Reference proteome</keyword>
<name>A0A917PEV2_9DEIO</name>
<dbReference type="Proteomes" id="UP000635726">
    <property type="component" value="Unassembled WGS sequence"/>
</dbReference>
<protein>
    <submittedName>
        <fullName evidence="1">Uncharacterized protein</fullName>
    </submittedName>
</protein>